<dbReference type="GO" id="GO:0003677">
    <property type="term" value="F:DNA binding"/>
    <property type="evidence" value="ECO:0007669"/>
    <property type="project" value="InterPro"/>
</dbReference>
<sequence length="486" mass="53396">MSALAWSRRGAEEVWWWLSRTAGYGWRHKRLLLVGGWAVLSSWLLDLGWPWLPLLVVSPVLVLLVWERWWPVAFQVQVTDRLFRSRTRRWLRRRWASVMEACGLARRLPSNQSVQVPALVGLAWEGSQLVASPRLLTGQTVEDFEGAAERLRVALEANRLRVIADPAATGCRLVWSFGDPLAAAFAWPVPEDQAINLEWLTLGRTEDGQTWRLPLRVSTLVAGSTGAGKGSVLWGTVLSLAPAVRAGLVQLHGVDLKGGMELGLGKPLFTRYATDAGEAVIMLEEAVTACEERAKRLAGNSRLHAPTTDEPLIIFVIDELASLVAYLPDRDLLKRAEAALSRLLSIGRAPGFYVYAFLQDPRKETVRMRHLFTQSMGLRLRDREESAMVLGDGAVASGAACHKIHRSMPGVGYAVGEDGLIVKVRAGFVADDTIRATAARFPTPVQVPIVQAVPDEGEEAPAPAAARAPRKPRTSRRRTENVGADS</sequence>
<dbReference type="SUPFAM" id="SSF52540">
    <property type="entry name" value="P-loop containing nucleoside triphosphate hydrolases"/>
    <property type="match status" value="1"/>
</dbReference>
<dbReference type="STRING" id="675864.SAMN04489747_1451"/>
<keyword evidence="2 3" id="KW-0067">ATP-binding</keyword>
<dbReference type="OrthoDB" id="3722021at2"/>
<evidence type="ECO:0000256" key="4">
    <source>
        <dbReference type="SAM" id="MobiDB-lite"/>
    </source>
</evidence>
<feature type="region of interest" description="Disordered" evidence="4">
    <location>
        <begin position="452"/>
        <end position="486"/>
    </location>
</feature>
<evidence type="ECO:0000313" key="7">
    <source>
        <dbReference type="Proteomes" id="UP000198546"/>
    </source>
</evidence>
<dbReference type="InterPro" id="IPR027417">
    <property type="entry name" value="P-loop_NTPase"/>
</dbReference>
<feature type="domain" description="FtsK" evidence="5">
    <location>
        <begin position="208"/>
        <end position="387"/>
    </location>
</feature>
<reference evidence="6 7" key="1">
    <citation type="submission" date="2016-10" db="EMBL/GenBank/DDBJ databases">
        <authorList>
            <person name="de Groot N.N."/>
        </authorList>
    </citation>
    <scope>NUCLEOTIDE SEQUENCE [LARGE SCALE GENOMIC DNA]</scope>
    <source>
        <strain evidence="6 7">MON 2.2</strain>
    </source>
</reference>
<keyword evidence="7" id="KW-1185">Reference proteome</keyword>
<dbReference type="Gene3D" id="3.40.50.300">
    <property type="entry name" value="P-loop containing nucleotide triphosphate hydrolases"/>
    <property type="match status" value="1"/>
</dbReference>
<dbReference type="Proteomes" id="UP000198546">
    <property type="component" value="Chromosome i"/>
</dbReference>
<keyword evidence="1 3" id="KW-0547">Nucleotide-binding</keyword>
<dbReference type="InterPro" id="IPR050206">
    <property type="entry name" value="FtsK/SpoIIIE/SftA"/>
</dbReference>
<dbReference type="InterPro" id="IPR002543">
    <property type="entry name" value="FtsK_dom"/>
</dbReference>
<dbReference type="EMBL" id="LT629688">
    <property type="protein sequence ID" value="SDD65559.1"/>
    <property type="molecule type" value="Genomic_DNA"/>
</dbReference>
<accession>A0A1G6WIG6</accession>
<organism evidence="6 7">
    <name type="scientific">Auraticoccus monumenti</name>
    <dbReference type="NCBI Taxonomy" id="675864"/>
    <lineage>
        <taxon>Bacteria</taxon>
        <taxon>Bacillati</taxon>
        <taxon>Actinomycetota</taxon>
        <taxon>Actinomycetes</taxon>
        <taxon>Propionibacteriales</taxon>
        <taxon>Propionibacteriaceae</taxon>
        <taxon>Auraticoccus</taxon>
    </lineage>
</organism>
<evidence type="ECO:0000256" key="2">
    <source>
        <dbReference type="ARBA" id="ARBA00022840"/>
    </source>
</evidence>
<proteinExistence type="predicted"/>
<evidence type="ECO:0000313" key="6">
    <source>
        <dbReference type="EMBL" id="SDD65559.1"/>
    </source>
</evidence>
<feature type="binding site" evidence="3">
    <location>
        <begin position="223"/>
        <end position="230"/>
    </location>
    <ligand>
        <name>ATP</name>
        <dbReference type="ChEBI" id="CHEBI:30616"/>
    </ligand>
</feature>
<evidence type="ECO:0000259" key="5">
    <source>
        <dbReference type="PROSITE" id="PS50901"/>
    </source>
</evidence>
<dbReference type="PANTHER" id="PTHR22683">
    <property type="entry name" value="SPORULATION PROTEIN RELATED"/>
    <property type="match status" value="1"/>
</dbReference>
<gene>
    <name evidence="6" type="ORF">SAMN04489747_1451</name>
</gene>
<name>A0A1G6WIG6_9ACTN</name>
<evidence type="ECO:0000256" key="1">
    <source>
        <dbReference type="ARBA" id="ARBA00022741"/>
    </source>
</evidence>
<dbReference type="PANTHER" id="PTHR22683:SF41">
    <property type="entry name" value="DNA TRANSLOCASE FTSK"/>
    <property type="match status" value="1"/>
</dbReference>
<evidence type="ECO:0000256" key="3">
    <source>
        <dbReference type="PROSITE-ProRule" id="PRU00289"/>
    </source>
</evidence>
<protein>
    <submittedName>
        <fullName evidence="6">DNA segregation ATPase FtsK/SpoIIIE, S-DNA-T family</fullName>
    </submittedName>
</protein>
<dbReference type="RefSeq" id="WP_090591958.1">
    <property type="nucleotide sequence ID" value="NZ_LT629688.1"/>
</dbReference>
<dbReference type="GO" id="GO:0005524">
    <property type="term" value="F:ATP binding"/>
    <property type="evidence" value="ECO:0007669"/>
    <property type="project" value="UniProtKB-UniRule"/>
</dbReference>
<dbReference type="PROSITE" id="PS50901">
    <property type="entry name" value="FTSK"/>
    <property type="match status" value="1"/>
</dbReference>
<dbReference type="AlphaFoldDB" id="A0A1G6WIG6"/>
<dbReference type="Pfam" id="PF01580">
    <property type="entry name" value="FtsK_SpoIIIE"/>
    <property type="match status" value="1"/>
</dbReference>